<reference evidence="3" key="2">
    <citation type="journal article" date="2024" name="Plant">
        <title>Genomic evolution and insights into agronomic trait innovations of Sesamum species.</title>
        <authorList>
            <person name="Miao H."/>
            <person name="Wang L."/>
            <person name="Qu L."/>
            <person name="Liu H."/>
            <person name="Sun Y."/>
            <person name="Le M."/>
            <person name="Wang Q."/>
            <person name="Wei S."/>
            <person name="Zheng Y."/>
            <person name="Lin W."/>
            <person name="Duan Y."/>
            <person name="Cao H."/>
            <person name="Xiong S."/>
            <person name="Wang X."/>
            <person name="Wei L."/>
            <person name="Li C."/>
            <person name="Ma Q."/>
            <person name="Ju M."/>
            <person name="Zhao R."/>
            <person name="Li G."/>
            <person name="Mu C."/>
            <person name="Tian Q."/>
            <person name="Mei H."/>
            <person name="Zhang T."/>
            <person name="Gao T."/>
            <person name="Zhang H."/>
        </authorList>
    </citation>
    <scope>NUCLEOTIDE SEQUENCE</scope>
    <source>
        <strain evidence="3">K16</strain>
    </source>
</reference>
<sequence>MLQIRPLLGNVDQFVKLFKSSSSTISLRRSLSVRASLLSSNMEPPIAKKVKHDMEMFGDVRVDNYYWLRDDSRSDAQVLAYLREENAYTDHLMSGFLFGGFLENGNMDLDFEYPSCLRNDIVQFISPRNHLDSKPEKHAIATAPFSEVGLLNAVAN</sequence>
<dbReference type="GO" id="GO:0005829">
    <property type="term" value="C:cytosol"/>
    <property type="evidence" value="ECO:0007669"/>
    <property type="project" value="TreeGrafter"/>
</dbReference>
<evidence type="ECO:0000256" key="1">
    <source>
        <dbReference type="ARBA" id="ARBA00005228"/>
    </source>
</evidence>
<evidence type="ECO:0000313" key="3">
    <source>
        <dbReference type="EMBL" id="KAK4403162.1"/>
    </source>
</evidence>
<dbReference type="Pfam" id="PF02897">
    <property type="entry name" value="Peptidase_S9_N"/>
    <property type="match status" value="1"/>
</dbReference>
<name>A0AAE1X0P6_9LAMI</name>
<keyword evidence="3" id="KW-0378">Hydrolase</keyword>
<dbReference type="SUPFAM" id="SSF50993">
    <property type="entry name" value="Peptidase/esterase 'gauge' domain"/>
    <property type="match status" value="1"/>
</dbReference>
<feature type="domain" description="Peptidase S9A N-terminal" evidence="2">
    <location>
        <begin position="44"/>
        <end position="94"/>
    </location>
</feature>
<accession>A0AAE1X0P6</accession>
<dbReference type="Proteomes" id="UP001289374">
    <property type="component" value="Unassembled WGS sequence"/>
</dbReference>
<dbReference type="AlphaFoldDB" id="A0AAE1X0P6"/>
<keyword evidence="4" id="KW-1185">Reference proteome</keyword>
<dbReference type="GO" id="GO:0006508">
    <property type="term" value="P:proteolysis"/>
    <property type="evidence" value="ECO:0007669"/>
    <property type="project" value="UniProtKB-KW"/>
</dbReference>
<comment type="similarity">
    <text evidence="1">Belongs to the peptidase S9A family.</text>
</comment>
<dbReference type="Gene3D" id="3.40.50.1820">
    <property type="entry name" value="alpha/beta hydrolase"/>
    <property type="match status" value="1"/>
</dbReference>
<dbReference type="PANTHER" id="PTHR11757:SF19">
    <property type="entry name" value="PROLYL ENDOPEPTIDASE-LIKE"/>
    <property type="match status" value="1"/>
</dbReference>
<dbReference type="PANTHER" id="PTHR11757">
    <property type="entry name" value="PROTEASE FAMILY S9A OLIGOPEPTIDASE"/>
    <property type="match status" value="1"/>
</dbReference>
<reference evidence="3" key="1">
    <citation type="submission" date="2020-06" db="EMBL/GenBank/DDBJ databases">
        <authorList>
            <person name="Li T."/>
            <person name="Hu X."/>
            <person name="Zhang T."/>
            <person name="Song X."/>
            <person name="Zhang H."/>
            <person name="Dai N."/>
            <person name="Sheng W."/>
            <person name="Hou X."/>
            <person name="Wei L."/>
        </authorList>
    </citation>
    <scope>NUCLEOTIDE SEQUENCE</scope>
    <source>
        <strain evidence="3">K16</strain>
        <tissue evidence="3">Leaf</tissue>
    </source>
</reference>
<proteinExistence type="inferred from homology"/>
<dbReference type="InterPro" id="IPR051543">
    <property type="entry name" value="Serine_Peptidase_S9A"/>
</dbReference>
<dbReference type="InterPro" id="IPR023302">
    <property type="entry name" value="Pept_S9A_N"/>
</dbReference>
<keyword evidence="3" id="KW-0645">Protease</keyword>
<evidence type="ECO:0000259" key="2">
    <source>
        <dbReference type="Pfam" id="PF02897"/>
    </source>
</evidence>
<dbReference type="InterPro" id="IPR029058">
    <property type="entry name" value="AB_hydrolase_fold"/>
</dbReference>
<comment type="caution">
    <text evidence="3">The sequence shown here is derived from an EMBL/GenBank/DDBJ whole genome shotgun (WGS) entry which is preliminary data.</text>
</comment>
<gene>
    <name evidence="3" type="ORF">Sango_1056900</name>
</gene>
<protein>
    <submittedName>
        <fullName evidence="3">Protease 2</fullName>
    </submittedName>
</protein>
<evidence type="ECO:0000313" key="4">
    <source>
        <dbReference type="Proteomes" id="UP001289374"/>
    </source>
</evidence>
<dbReference type="EMBL" id="JACGWL010000005">
    <property type="protein sequence ID" value="KAK4403162.1"/>
    <property type="molecule type" value="Genomic_DNA"/>
</dbReference>
<dbReference type="GO" id="GO:0004252">
    <property type="term" value="F:serine-type endopeptidase activity"/>
    <property type="evidence" value="ECO:0007669"/>
    <property type="project" value="InterPro"/>
</dbReference>
<organism evidence="3 4">
    <name type="scientific">Sesamum angolense</name>
    <dbReference type="NCBI Taxonomy" id="2727404"/>
    <lineage>
        <taxon>Eukaryota</taxon>
        <taxon>Viridiplantae</taxon>
        <taxon>Streptophyta</taxon>
        <taxon>Embryophyta</taxon>
        <taxon>Tracheophyta</taxon>
        <taxon>Spermatophyta</taxon>
        <taxon>Magnoliopsida</taxon>
        <taxon>eudicotyledons</taxon>
        <taxon>Gunneridae</taxon>
        <taxon>Pentapetalae</taxon>
        <taxon>asterids</taxon>
        <taxon>lamiids</taxon>
        <taxon>Lamiales</taxon>
        <taxon>Pedaliaceae</taxon>
        <taxon>Sesamum</taxon>
    </lineage>
</organism>